<dbReference type="GO" id="GO:0070628">
    <property type="term" value="F:proteasome binding"/>
    <property type="evidence" value="ECO:0007669"/>
    <property type="project" value="TreeGrafter"/>
</dbReference>
<evidence type="ECO:0000256" key="2">
    <source>
        <dbReference type="ARBA" id="ARBA00011464"/>
    </source>
</evidence>
<dbReference type="STRING" id="41688.A0A2N3N5U6"/>
<dbReference type="FunCoup" id="A0A2N3N5U6">
    <property type="interactions" value="10"/>
</dbReference>
<dbReference type="EMBL" id="NLAX01000701">
    <property type="protein sequence ID" value="PKS07787.1"/>
    <property type="molecule type" value="Genomic_DNA"/>
</dbReference>
<dbReference type="Gene3D" id="1.20.58.1590">
    <property type="entry name" value="Tethering factor for nuclear proteasome Cut8/Sts1"/>
    <property type="match status" value="1"/>
</dbReference>
<accession>A0A2N3N5U6</accession>
<feature type="region of interest" description="Disordered" evidence="10">
    <location>
        <begin position="1"/>
        <end position="28"/>
    </location>
</feature>
<evidence type="ECO:0000256" key="7">
    <source>
        <dbReference type="ARBA" id="ARBA00023242"/>
    </source>
</evidence>
<dbReference type="GO" id="GO:0005737">
    <property type="term" value="C:cytoplasm"/>
    <property type="evidence" value="ECO:0007669"/>
    <property type="project" value="UniProtKB-SubCell"/>
</dbReference>
<protein>
    <recommendedName>
        <fullName evidence="3 9">Tethering factor for nuclear proteasome STS1</fullName>
    </recommendedName>
</protein>
<dbReference type="PANTHER" id="PTHR28032:SF1">
    <property type="entry name" value="FI02826P"/>
    <property type="match status" value="1"/>
</dbReference>
<dbReference type="AlphaFoldDB" id="A0A2N3N5U6"/>
<comment type="caution">
    <text evidence="11">The sequence shown here is derived from an EMBL/GenBank/DDBJ whole genome shotgun (WGS) entry which is preliminary data.</text>
</comment>
<dbReference type="GO" id="GO:0031965">
    <property type="term" value="C:nuclear membrane"/>
    <property type="evidence" value="ECO:0007669"/>
    <property type="project" value="TreeGrafter"/>
</dbReference>
<dbReference type="GO" id="GO:0071630">
    <property type="term" value="P:nuclear protein quality control by the ubiquitin-proteasome system"/>
    <property type="evidence" value="ECO:0007669"/>
    <property type="project" value="UniProtKB-UniRule"/>
</dbReference>
<evidence type="ECO:0000256" key="6">
    <source>
        <dbReference type="ARBA" id="ARBA00022927"/>
    </source>
</evidence>
<evidence type="ECO:0000313" key="12">
    <source>
        <dbReference type="Proteomes" id="UP000233524"/>
    </source>
</evidence>
<comment type="subunit">
    <text evidence="2 9">Binds the proteasome.</text>
</comment>
<dbReference type="VEuPathDB" id="FungiDB:jhhlp_006395"/>
<keyword evidence="5 9" id="KW-0963">Cytoplasm</keyword>
<dbReference type="Proteomes" id="UP000233524">
    <property type="component" value="Unassembled WGS sequence"/>
</dbReference>
<dbReference type="PANTHER" id="PTHR28032">
    <property type="entry name" value="FI02826P"/>
    <property type="match status" value="1"/>
</dbReference>
<comment type="subcellular location">
    <subcellularLocation>
        <location evidence="9">Cytoplasm</location>
    </subcellularLocation>
    <subcellularLocation>
        <location evidence="9">Nucleus</location>
    </subcellularLocation>
</comment>
<evidence type="ECO:0000256" key="3">
    <source>
        <dbReference type="ARBA" id="ARBA00016204"/>
    </source>
</evidence>
<keyword evidence="7 9" id="KW-0539">Nucleus</keyword>
<evidence type="ECO:0000256" key="9">
    <source>
        <dbReference type="RuleBase" id="RU368013"/>
    </source>
</evidence>
<organism evidence="11 12">
    <name type="scientific">Lomentospora prolificans</name>
    <dbReference type="NCBI Taxonomy" id="41688"/>
    <lineage>
        <taxon>Eukaryota</taxon>
        <taxon>Fungi</taxon>
        <taxon>Dikarya</taxon>
        <taxon>Ascomycota</taxon>
        <taxon>Pezizomycotina</taxon>
        <taxon>Sordariomycetes</taxon>
        <taxon>Hypocreomycetidae</taxon>
        <taxon>Microascales</taxon>
        <taxon>Microascaceae</taxon>
        <taxon>Lomentospora</taxon>
    </lineage>
</organism>
<evidence type="ECO:0000256" key="4">
    <source>
        <dbReference type="ARBA" id="ARBA00022448"/>
    </source>
</evidence>
<keyword evidence="6 9" id="KW-0653">Protein transport</keyword>
<dbReference type="InterPro" id="IPR038422">
    <property type="entry name" value="Cut8/Sts1_sf"/>
</dbReference>
<evidence type="ECO:0000313" key="11">
    <source>
        <dbReference type="EMBL" id="PKS07787.1"/>
    </source>
</evidence>
<comment type="similarity">
    <text evidence="1 9">Belongs to the cut8/STS1 family.</text>
</comment>
<dbReference type="GO" id="GO:0031144">
    <property type="term" value="P:proteasome localization"/>
    <property type="evidence" value="ECO:0007669"/>
    <property type="project" value="UniProtKB-UniRule"/>
</dbReference>
<evidence type="ECO:0000256" key="8">
    <source>
        <dbReference type="ARBA" id="ARBA00025651"/>
    </source>
</evidence>
<dbReference type="InterPro" id="IPR013868">
    <property type="entry name" value="Cut8/Sts1_fam"/>
</dbReference>
<evidence type="ECO:0000256" key="1">
    <source>
        <dbReference type="ARBA" id="ARBA00006199"/>
    </source>
</evidence>
<evidence type="ECO:0000256" key="5">
    <source>
        <dbReference type="ARBA" id="ARBA00022490"/>
    </source>
</evidence>
<proteinExistence type="inferred from homology"/>
<dbReference type="OrthoDB" id="10061064at2759"/>
<dbReference type="InParanoid" id="A0A2N3N5U6"/>
<dbReference type="Pfam" id="PF08559">
    <property type="entry name" value="Cut8"/>
    <property type="match status" value="1"/>
</dbReference>
<reference evidence="11 12" key="1">
    <citation type="journal article" date="2017" name="G3 (Bethesda)">
        <title>First Draft Genome Sequence of the Pathogenic Fungus Lomentospora prolificans (Formerly Scedosporium prolificans).</title>
        <authorList>
            <person name="Luo R."/>
            <person name="Zimin A."/>
            <person name="Workman R."/>
            <person name="Fan Y."/>
            <person name="Pertea G."/>
            <person name="Grossman N."/>
            <person name="Wear M.P."/>
            <person name="Jia B."/>
            <person name="Miller H."/>
            <person name="Casadevall A."/>
            <person name="Timp W."/>
            <person name="Zhang S.X."/>
            <person name="Salzberg S.L."/>
        </authorList>
    </citation>
    <scope>NUCLEOTIDE SEQUENCE [LARGE SCALE GENOMIC DNA]</scope>
    <source>
        <strain evidence="11 12">JHH-5317</strain>
    </source>
</reference>
<evidence type="ECO:0000256" key="10">
    <source>
        <dbReference type="SAM" id="MobiDB-lite"/>
    </source>
</evidence>
<feature type="region of interest" description="Disordered" evidence="10">
    <location>
        <begin position="61"/>
        <end position="89"/>
    </location>
</feature>
<gene>
    <name evidence="11" type="ORF">jhhlp_006395</name>
</gene>
<comment type="function">
    <text evidence="8 9">Involved in ubiquitin-mediated protein degradation. Regulatory factor in the ubiquitin/proteasome pathway that controls the turnover of proteasome substrates. Targets proteasomes to the nucleus and facilitates the degradation of nuclear proteins.</text>
</comment>
<keyword evidence="12" id="KW-1185">Reference proteome</keyword>
<dbReference type="FunFam" id="1.20.58.1590:FF:000001">
    <property type="entry name" value="Tethering factor for nuclear proteasome STS1"/>
    <property type="match status" value="1"/>
</dbReference>
<keyword evidence="4 9" id="KW-0813">Transport</keyword>
<dbReference type="GO" id="GO:0015031">
    <property type="term" value="P:protein transport"/>
    <property type="evidence" value="ECO:0007669"/>
    <property type="project" value="UniProtKB-UniRule"/>
</dbReference>
<name>A0A2N3N5U6_9PEZI</name>
<sequence length="323" mass="35560">MNVLLSPQPPHFSHPHQHDSAVRPSSARPHMAQITTLFTNPDPFSVSPYTANMTNRKRRLDDDGDEMAVSPNSSPALPARQLARPSKKIRSSEVVGRPLALHRLLETLDTNQLRTVLERICERHPDIGQEVVSSAPRPTVPSALSVLEEYQDRLKAAMPYGNSSSEYTYYRVKQPLVALLDAISEFTPQYLPPIETQASASLQYLDGATKVIHSLPDWDSQSYRHHKDNAYEEIARAWALVISEAAKRGGGFVLHTGGWDQRLAKHNELSGNRLEAAMNTMASSVGWIGNGPPVAQSSSADPASIRNQLMSGTYGSPVKVGPW</sequence>